<feature type="region of interest" description="Disordered" evidence="1">
    <location>
        <begin position="94"/>
        <end position="119"/>
    </location>
</feature>
<evidence type="ECO:0000313" key="3">
    <source>
        <dbReference type="Proteomes" id="UP000245533"/>
    </source>
</evidence>
<gene>
    <name evidence="2" type="ORF">DDZ15_00945</name>
</gene>
<dbReference type="AlphaFoldDB" id="A0A316TUU4"/>
<comment type="caution">
    <text evidence="2">The sequence shown here is derived from an EMBL/GenBank/DDBJ whole genome shotgun (WGS) entry which is preliminary data.</text>
</comment>
<keyword evidence="3" id="KW-1185">Reference proteome</keyword>
<dbReference type="EMBL" id="QGGB01000001">
    <property type="protein sequence ID" value="PWN08230.1"/>
    <property type="molecule type" value="Genomic_DNA"/>
</dbReference>
<evidence type="ECO:0000256" key="1">
    <source>
        <dbReference type="SAM" id="MobiDB-lite"/>
    </source>
</evidence>
<sequence length="119" mass="13089">MLFPERWNRGIAEPVRSGNLPKFAPLHDSGIPPLHRWLTVPVGMKAVGLVMDGALDLVWNRDCSSPPNIHNLLGLCPDPEHSGGAMETVRNIQPSNRATEQPSNRQTVQPINRVNGLSQ</sequence>
<reference evidence="2 3" key="1">
    <citation type="submission" date="2018-05" db="EMBL/GenBank/DDBJ databases">
        <title>Rhodohalobacter halophilus gen. nov., sp. nov., a moderately halophilic member of the family Balneolaceae.</title>
        <authorList>
            <person name="Liu Z.-W."/>
        </authorList>
    </citation>
    <scope>NUCLEOTIDE SEQUENCE [LARGE SCALE GENOMIC DNA]</scope>
    <source>
        <strain evidence="2 3">8A47</strain>
    </source>
</reference>
<accession>A0A316TUU4</accession>
<name>A0A316TUU4_9BACT</name>
<dbReference type="Proteomes" id="UP000245533">
    <property type="component" value="Unassembled WGS sequence"/>
</dbReference>
<organism evidence="2 3">
    <name type="scientific">Rhodohalobacter mucosus</name>
    <dbReference type="NCBI Taxonomy" id="2079485"/>
    <lineage>
        <taxon>Bacteria</taxon>
        <taxon>Pseudomonadati</taxon>
        <taxon>Balneolota</taxon>
        <taxon>Balneolia</taxon>
        <taxon>Balneolales</taxon>
        <taxon>Balneolaceae</taxon>
        <taxon>Rhodohalobacter</taxon>
    </lineage>
</organism>
<evidence type="ECO:0000313" key="2">
    <source>
        <dbReference type="EMBL" id="PWN08230.1"/>
    </source>
</evidence>
<protein>
    <submittedName>
        <fullName evidence="2">Uncharacterized protein</fullName>
    </submittedName>
</protein>
<proteinExistence type="predicted"/>